<keyword evidence="5" id="KW-0443">Lipid metabolism</keyword>
<evidence type="ECO:0000313" key="7">
    <source>
        <dbReference type="EMBL" id="AJQ51280.1"/>
    </source>
</evidence>
<dbReference type="Pfam" id="PF00132">
    <property type="entry name" value="Hexapep"/>
    <property type="match status" value="1"/>
</dbReference>
<protein>
    <submittedName>
        <fullName evidence="7">Acetyltransferase</fullName>
    </submittedName>
</protein>
<evidence type="ECO:0000256" key="6">
    <source>
        <dbReference type="ARBA" id="ARBA00023315"/>
    </source>
</evidence>
<sequence>MFLAHKESIKKKFSRHDYRWEPTTTIGHDVWIGEGVLIKGGVTIGTGAVIGMGSVVTKDVPPYAIYGGNPARLIRYRFTESIIDGLLKSRWWELSDEQLSAAAVHFTDPEAFLRSQNLL</sequence>
<dbReference type="InterPro" id="IPR051159">
    <property type="entry name" value="Hexapeptide_acetyltransf"/>
</dbReference>
<evidence type="ECO:0000313" key="8">
    <source>
        <dbReference type="Proteomes" id="UP000033260"/>
    </source>
</evidence>
<evidence type="ECO:0000256" key="1">
    <source>
        <dbReference type="ARBA" id="ARBA00022516"/>
    </source>
</evidence>
<dbReference type="GO" id="GO:0016020">
    <property type="term" value="C:membrane"/>
    <property type="evidence" value="ECO:0007669"/>
    <property type="project" value="GOC"/>
</dbReference>
<dbReference type="Gene3D" id="2.160.10.10">
    <property type="entry name" value="Hexapeptide repeat proteins"/>
    <property type="match status" value="1"/>
</dbReference>
<keyword evidence="4" id="KW-0677">Repeat</keyword>
<dbReference type="AlphaFoldDB" id="A0AAU8S6C3"/>
<organism evidence="7 8">
    <name type="scientific">Pseudomonas putida S13.1.2</name>
    <dbReference type="NCBI Taxonomy" id="1384061"/>
    <lineage>
        <taxon>Bacteria</taxon>
        <taxon>Pseudomonadati</taxon>
        <taxon>Pseudomonadota</taxon>
        <taxon>Gammaproteobacteria</taxon>
        <taxon>Pseudomonadales</taxon>
        <taxon>Pseudomonadaceae</taxon>
        <taxon>Pseudomonas</taxon>
    </lineage>
</organism>
<evidence type="ECO:0000256" key="4">
    <source>
        <dbReference type="ARBA" id="ARBA00022737"/>
    </source>
</evidence>
<keyword evidence="1" id="KW-0444">Lipid biosynthesis</keyword>
<dbReference type="GO" id="GO:0016746">
    <property type="term" value="F:acyltransferase activity"/>
    <property type="evidence" value="ECO:0007669"/>
    <property type="project" value="UniProtKB-KW"/>
</dbReference>
<dbReference type="CDD" id="cd03349">
    <property type="entry name" value="LbH_XAT"/>
    <property type="match status" value="1"/>
</dbReference>
<accession>A0AAU8S6C3</accession>
<name>A0AAU8S6C3_PSEPU</name>
<keyword evidence="3" id="KW-0808">Transferase</keyword>
<dbReference type="PROSITE" id="PS00101">
    <property type="entry name" value="HEXAPEP_TRANSFERASES"/>
    <property type="match status" value="1"/>
</dbReference>
<evidence type="ECO:0000256" key="5">
    <source>
        <dbReference type="ARBA" id="ARBA00023098"/>
    </source>
</evidence>
<reference evidence="7 8" key="1">
    <citation type="submission" date="2015-02" db="EMBL/GenBank/DDBJ databases">
        <title>Complete Genome Sequencing of Pseudomonas putida S13.1.2.</title>
        <authorList>
            <person name="Chong T.M."/>
            <person name="Chan K.G."/>
            <person name="Dessaux Y."/>
        </authorList>
    </citation>
    <scope>NUCLEOTIDE SEQUENCE [LARGE SCALE GENOMIC DNA]</scope>
    <source>
        <strain evidence="7 8">S13.1.2</strain>
    </source>
</reference>
<dbReference type="InterPro" id="IPR011004">
    <property type="entry name" value="Trimer_LpxA-like_sf"/>
</dbReference>
<keyword evidence="2" id="KW-0441">Lipid A biosynthesis</keyword>
<dbReference type="EMBL" id="CP010979">
    <property type="protein sequence ID" value="AJQ51280.1"/>
    <property type="molecule type" value="Genomic_DNA"/>
</dbReference>
<evidence type="ECO:0000256" key="2">
    <source>
        <dbReference type="ARBA" id="ARBA00022556"/>
    </source>
</evidence>
<dbReference type="InterPro" id="IPR018357">
    <property type="entry name" value="Hexapep_transf_CS"/>
</dbReference>
<proteinExistence type="predicted"/>
<keyword evidence="6" id="KW-0012">Acyltransferase</keyword>
<gene>
    <name evidence="7" type="ORF">N805_15720</name>
</gene>
<dbReference type="InterPro" id="IPR001451">
    <property type="entry name" value="Hexapep"/>
</dbReference>
<dbReference type="PANTHER" id="PTHR23416">
    <property type="entry name" value="SIALIC ACID SYNTHASE-RELATED"/>
    <property type="match status" value="1"/>
</dbReference>
<evidence type="ECO:0000256" key="3">
    <source>
        <dbReference type="ARBA" id="ARBA00022679"/>
    </source>
</evidence>
<dbReference type="Proteomes" id="UP000033260">
    <property type="component" value="Chromosome"/>
</dbReference>
<dbReference type="SUPFAM" id="SSF51161">
    <property type="entry name" value="Trimeric LpxA-like enzymes"/>
    <property type="match status" value="1"/>
</dbReference>
<dbReference type="GO" id="GO:0009245">
    <property type="term" value="P:lipid A biosynthetic process"/>
    <property type="evidence" value="ECO:0007669"/>
    <property type="project" value="UniProtKB-KW"/>
</dbReference>